<dbReference type="Proteomes" id="UP001235712">
    <property type="component" value="Unassembled WGS sequence"/>
</dbReference>
<keyword evidence="1" id="KW-0812">Transmembrane</keyword>
<evidence type="ECO:0000313" key="2">
    <source>
        <dbReference type="EMBL" id="MDP9828857.1"/>
    </source>
</evidence>
<accession>A0ABT9P8R6</accession>
<feature type="transmembrane region" description="Helical" evidence="1">
    <location>
        <begin position="108"/>
        <end position="132"/>
    </location>
</feature>
<dbReference type="RefSeq" id="WP_307246471.1">
    <property type="nucleotide sequence ID" value="NZ_JAUSQZ010000001.1"/>
</dbReference>
<evidence type="ECO:0000313" key="3">
    <source>
        <dbReference type="Proteomes" id="UP001235712"/>
    </source>
</evidence>
<feature type="transmembrane region" description="Helical" evidence="1">
    <location>
        <begin position="81"/>
        <end position="102"/>
    </location>
</feature>
<keyword evidence="1" id="KW-0472">Membrane</keyword>
<feature type="transmembrane region" description="Helical" evidence="1">
    <location>
        <begin position="42"/>
        <end position="60"/>
    </location>
</feature>
<organism evidence="2 3">
    <name type="scientific">Kineosporia succinea</name>
    <dbReference type="NCBI Taxonomy" id="84632"/>
    <lineage>
        <taxon>Bacteria</taxon>
        <taxon>Bacillati</taxon>
        <taxon>Actinomycetota</taxon>
        <taxon>Actinomycetes</taxon>
        <taxon>Kineosporiales</taxon>
        <taxon>Kineosporiaceae</taxon>
        <taxon>Kineosporia</taxon>
    </lineage>
</organism>
<keyword evidence="3" id="KW-1185">Reference proteome</keyword>
<dbReference type="EMBL" id="JAUSQZ010000001">
    <property type="protein sequence ID" value="MDP9828857.1"/>
    <property type="molecule type" value="Genomic_DNA"/>
</dbReference>
<protein>
    <submittedName>
        <fullName evidence="2">Membrane protein YesL</fullName>
    </submittedName>
</protein>
<comment type="caution">
    <text evidence="2">The sequence shown here is derived from an EMBL/GenBank/DDBJ whole genome shotgun (WGS) entry which is preliminary data.</text>
</comment>
<sequence length="218" mass="23360">MNAAGRYETWTGVIGTVWLFLSTNLFVVIAVLPFLLTASTPRLWPVLAPLWAPAAVAAFARFGGREPVSFVHHWRRSLAPALRTGAAASFVLVVLAVDAHLLRNAMPAVIPLLAVLALLVVITTLHVLVGLAEHPGLRVRDLARAGLYLGLRHWCLTGVSLLVLALLGGAVVLRPALGLGLALAPLLYVVWANCRYSLRALSGTDALRAPHRSIQRTS</sequence>
<reference evidence="2 3" key="1">
    <citation type="submission" date="2023-07" db="EMBL/GenBank/DDBJ databases">
        <title>Sequencing the genomes of 1000 actinobacteria strains.</title>
        <authorList>
            <person name="Klenk H.-P."/>
        </authorList>
    </citation>
    <scope>NUCLEOTIDE SEQUENCE [LARGE SCALE GENOMIC DNA]</scope>
    <source>
        <strain evidence="2 3">DSM 44388</strain>
    </source>
</reference>
<keyword evidence="1" id="KW-1133">Transmembrane helix</keyword>
<name>A0ABT9P8R6_9ACTN</name>
<feature type="transmembrane region" description="Helical" evidence="1">
    <location>
        <begin position="12"/>
        <end position="36"/>
    </location>
</feature>
<gene>
    <name evidence="2" type="ORF">J2S57_004606</name>
</gene>
<feature type="transmembrane region" description="Helical" evidence="1">
    <location>
        <begin position="179"/>
        <end position="198"/>
    </location>
</feature>
<feature type="transmembrane region" description="Helical" evidence="1">
    <location>
        <begin position="153"/>
        <end position="173"/>
    </location>
</feature>
<proteinExistence type="predicted"/>
<evidence type="ECO:0000256" key="1">
    <source>
        <dbReference type="SAM" id="Phobius"/>
    </source>
</evidence>